<dbReference type="Proteomes" id="UP000243975">
    <property type="component" value="Unassembled WGS sequence"/>
</dbReference>
<gene>
    <name evidence="5" type="ORF">Ccrd_025725</name>
</gene>
<evidence type="ECO:0000256" key="2">
    <source>
        <dbReference type="ARBA" id="ARBA00022980"/>
    </source>
</evidence>
<accession>A0A124RY31</accession>
<proteinExistence type="inferred from homology"/>
<evidence type="ECO:0000313" key="5">
    <source>
        <dbReference type="EMBL" id="KVH48445.1"/>
    </source>
</evidence>
<dbReference type="STRING" id="59895.A0A124RY31"/>
<comment type="similarity">
    <text evidence="1">Belongs to the eukaryotic ribosomal protein eL39 family.</text>
</comment>
<feature type="region of interest" description="Disordered" evidence="4">
    <location>
        <begin position="117"/>
        <end position="139"/>
    </location>
</feature>
<sequence>MGRKPEAFAVSRVYSFRGGRDTYRPESIMPSHKSFMIKKKLAKKMRQNRPIPHWIRMRTDNTIRSDLLCSHGPPDLCFKNLGCGEGSVVESWIRVLGFGGGFLVAISPTLLTPKQLASRTPASSDSQSMMATGRYSSNT</sequence>
<evidence type="ECO:0000256" key="3">
    <source>
        <dbReference type="ARBA" id="ARBA00023274"/>
    </source>
</evidence>
<evidence type="ECO:0000256" key="1">
    <source>
        <dbReference type="ARBA" id="ARBA00009339"/>
    </source>
</evidence>
<evidence type="ECO:0000256" key="4">
    <source>
        <dbReference type="SAM" id="MobiDB-lite"/>
    </source>
</evidence>
<comment type="caution">
    <text evidence="5">The sequence shown here is derived from an EMBL/GenBank/DDBJ whole genome shotgun (WGS) entry which is preliminary data.</text>
</comment>
<dbReference type="InterPro" id="IPR000077">
    <property type="entry name" value="Ribosomal_eL39"/>
</dbReference>
<dbReference type="PANTHER" id="PTHR19970:SF23">
    <property type="entry name" value="LARGE RIBOSOMAL SUBUNIT PROTEIN EL39Y"/>
    <property type="match status" value="1"/>
</dbReference>
<dbReference type="SUPFAM" id="SSF48662">
    <property type="entry name" value="Ribosomal protein L39e"/>
    <property type="match status" value="1"/>
</dbReference>
<dbReference type="EMBL" id="LEKV01006791">
    <property type="protein sequence ID" value="KVH48445.1"/>
    <property type="molecule type" value="Genomic_DNA"/>
</dbReference>
<dbReference type="PANTHER" id="PTHR19970">
    <property type="entry name" value="RIBOSOMAL PROTEIN L39E"/>
    <property type="match status" value="1"/>
</dbReference>
<evidence type="ECO:0000313" key="6">
    <source>
        <dbReference type="Proteomes" id="UP000243975"/>
    </source>
</evidence>
<dbReference type="Gene3D" id="1.10.1620.10">
    <property type="entry name" value="Ribosomal protein L39e"/>
    <property type="match status" value="1"/>
</dbReference>
<reference evidence="5 6" key="1">
    <citation type="journal article" date="2016" name="Sci. Rep.">
        <title>The genome sequence of the outbreeding globe artichoke constructed de novo incorporating a phase-aware low-pass sequencing strategy of F1 progeny.</title>
        <authorList>
            <person name="Scaglione D."/>
            <person name="Reyes-Chin-Wo S."/>
            <person name="Acquadro A."/>
            <person name="Froenicke L."/>
            <person name="Portis E."/>
            <person name="Beitel C."/>
            <person name="Tirone M."/>
            <person name="Mauro R."/>
            <person name="Lo Monaco A."/>
            <person name="Mauromicale G."/>
            <person name="Faccioli P."/>
            <person name="Cattivelli L."/>
            <person name="Rieseberg L."/>
            <person name="Michelmore R."/>
            <person name="Lanteri S."/>
        </authorList>
    </citation>
    <scope>NUCLEOTIDE SEQUENCE [LARGE SCALE GENOMIC DNA]</scope>
    <source>
        <strain evidence="5">2C</strain>
    </source>
</reference>
<dbReference type="FunFam" id="1.10.1620.10:FF:000001">
    <property type="entry name" value="60S ribosomal protein-like L39"/>
    <property type="match status" value="1"/>
</dbReference>
<dbReference type="GO" id="GO:0022625">
    <property type="term" value="C:cytosolic large ribosomal subunit"/>
    <property type="evidence" value="ECO:0007669"/>
    <property type="project" value="TreeGrafter"/>
</dbReference>
<keyword evidence="6" id="KW-1185">Reference proteome</keyword>
<dbReference type="GO" id="GO:0003735">
    <property type="term" value="F:structural constituent of ribosome"/>
    <property type="evidence" value="ECO:0007669"/>
    <property type="project" value="InterPro"/>
</dbReference>
<dbReference type="Pfam" id="PF00832">
    <property type="entry name" value="Ribosomal_L39"/>
    <property type="match status" value="1"/>
</dbReference>
<keyword evidence="3" id="KW-0687">Ribonucleoprotein</keyword>
<dbReference type="InterPro" id="IPR023626">
    <property type="entry name" value="Ribosomal_eL39_dom_sf"/>
</dbReference>
<dbReference type="Gramene" id="KVH48445">
    <property type="protein sequence ID" value="KVH48445"/>
    <property type="gene ID" value="Ccrd_025725"/>
</dbReference>
<dbReference type="GO" id="GO:0006412">
    <property type="term" value="P:translation"/>
    <property type="evidence" value="ECO:0007669"/>
    <property type="project" value="InterPro"/>
</dbReference>
<name>A0A124RY31_CYNCS</name>
<dbReference type="AlphaFoldDB" id="A0A124RY31"/>
<protein>
    <submittedName>
        <fullName evidence="5">Ribosomal protein L39e</fullName>
    </submittedName>
</protein>
<organism evidence="5 6">
    <name type="scientific">Cynara cardunculus var. scolymus</name>
    <name type="common">Globe artichoke</name>
    <name type="synonym">Cynara scolymus</name>
    <dbReference type="NCBI Taxonomy" id="59895"/>
    <lineage>
        <taxon>Eukaryota</taxon>
        <taxon>Viridiplantae</taxon>
        <taxon>Streptophyta</taxon>
        <taxon>Embryophyta</taxon>
        <taxon>Tracheophyta</taxon>
        <taxon>Spermatophyta</taxon>
        <taxon>Magnoliopsida</taxon>
        <taxon>eudicotyledons</taxon>
        <taxon>Gunneridae</taxon>
        <taxon>Pentapetalae</taxon>
        <taxon>asterids</taxon>
        <taxon>campanulids</taxon>
        <taxon>Asterales</taxon>
        <taxon>Asteraceae</taxon>
        <taxon>Carduoideae</taxon>
        <taxon>Cardueae</taxon>
        <taxon>Carduinae</taxon>
        <taxon>Cynara</taxon>
    </lineage>
</organism>
<keyword evidence="2 5" id="KW-0689">Ribosomal protein</keyword>